<evidence type="ECO:0000313" key="3">
    <source>
        <dbReference type="Proteomes" id="UP000441754"/>
    </source>
</evidence>
<dbReference type="OrthoDB" id="7997911at2"/>
<gene>
    <name evidence="2" type="ORF">GJJ30_17530</name>
</gene>
<keyword evidence="3" id="KW-1185">Reference proteome</keyword>
<dbReference type="AlphaFoldDB" id="A0A7K0EMT6"/>
<feature type="region of interest" description="Disordered" evidence="1">
    <location>
        <begin position="1"/>
        <end position="24"/>
    </location>
</feature>
<evidence type="ECO:0000313" key="2">
    <source>
        <dbReference type="EMBL" id="MRS63105.1"/>
    </source>
</evidence>
<evidence type="ECO:0000256" key="1">
    <source>
        <dbReference type="SAM" id="MobiDB-lite"/>
    </source>
</evidence>
<name>A0A7K0EMT6_9BACT</name>
<proteinExistence type="predicted"/>
<dbReference type="RefSeq" id="WP_154176485.1">
    <property type="nucleotide sequence ID" value="NZ_WJXZ01000010.1"/>
</dbReference>
<sequence length="106" mass="11926">MAVSAPPRKKPANAIEPTAKSNDKKIDEIINRGSSTVAAVEPQTVPETIKNFNIKILSTQLAAIDELRAKRPRKPISPKLGVSLQDWMIEAIEEKIRRERKHYNLD</sequence>
<protein>
    <submittedName>
        <fullName evidence="2">Uncharacterized protein</fullName>
    </submittedName>
</protein>
<accession>A0A7K0EMT6</accession>
<dbReference type="EMBL" id="WJXZ01000010">
    <property type="protein sequence ID" value="MRS63105.1"/>
    <property type="molecule type" value="Genomic_DNA"/>
</dbReference>
<organism evidence="2 3">
    <name type="scientific">Larkinella terrae</name>
    <dbReference type="NCBI Taxonomy" id="2025311"/>
    <lineage>
        <taxon>Bacteria</taxon>
        <taxon>Pseudomonadati</taxon>
        <taxon>Bacteroidota</taxon>
        <taxon>Cytophagia</taxon>
        <taxon>Cytophagales</taxon>
        <taxon>Spirosomataceae</taxon>
        <taxon>Larkinella</taxon>
    </lineage>
</organism>
<reference evidence="2 3" key="1">
    <citation type="journal article" date="2018" name="Antonie Van Leeuwenhoek">
        <title>Larkinella terrae sp. nov., isolated from soil on Jeju Island, South Korea.</title>
        <authorList>
            <person name="Ten L.N."/>
            <person name="Jeon J."/>
            <person name="Park S.J."/>
            <person name="Park S."/>
            <person name="Lee S.Y."/>
            <person name="Kim M.K."/>
            <person name="Jung H.Y."/>
        </authorList>
    </citation>
    <scope>NUCLEOTIDE SEQUENCE [LARGE SCALE GENOMIC DNA]</scope>
    <source>
        <strain evidence="2 3">KCTC 52001</strain>
    </source>
</reference>
<comment type="caution">
    <text evidence="2">The sequence shown here is derived from an EMBL/GenBank/DDBJ whole genome shotgun (WGS) entry which is preliminary data.</text>
</comment>
<dbReference type="Proteomes" id="UP000441754">
    <property type="component" value="Unassembled WGS sequence"/>
</dbReference>